<feature type="domain" description="16S/18S rRNA aminocarboxypropyltransferase Tsr3 C-terminal" evidence="8">
    <location>
        <begin position="81"/>
        <end position="206"/>
    </location>
</feature>
<feature type="domain" description="RNase L inhibitor RLI-like possible metal-binding" evidence="9">
    <location>
        <begin position="44"/>
        <end position="77"/>
    </location>
</feature>
<dbReference type="PANTHER" id="PTHR20426">
    <property type="entry name" value="RIBOSOME BIOGENESIS PROTEIN TSR3 HOMOLOG"/>
    <property type="match status" value="1"/>
</dbReference>
<dbReference type="GO" id="GO:0000455">
    <property type="term" value="P:enzyme-directed rRNA pseudouridine synthesis"/>
    <property type="evidence" value="ECO:0007669"/>
    <property type="project" value="UniProtKB-UniRule"/>
</dbReference>
<evidence type="ECO:0000256" key="4">
    <source>
        <dbReference type="ARBA" id="ARBA00022679"/>
    </source>
</evidence>
<accession>A0A6A6W5S2</accession>
<dbReference type="EMBL" id="ML996572">
    <property type="protein sequence ID" value="KAF2758278.1"/>
    <property type="molecule type" value="Genomic_DNA"/>
</dbReference>
<feature type="binding site" evidence="6">
    <location>
        <position position="130"/>
    </location>
    <ligand>
        <name>S-adenosyl-L-methionine</name>
        <dbReference type="ChEBI" id="CHEBI:59789"/>
    </ligand>
</feature>
<comment type="catalytic activity">
    <reaction evidence="6">
        <text>N(1)-methylpseudouridine(1191) in yeast 18S rRNA + S-adenosyl-L-methionine = N(1)-methyl-N(3)-[(3S)-3-amino-3-carboxypropyl]pseudouridine(1191) in yeast 18S rRNA + S-methyl-5'-thioadenosine + H(+)</text>
        <dbReference type="Rhea" id="RHEA:63300"/>
        <dbReference type="Rhea" id="RHEA-COMP:13852"/>
        <dbReference type="Rhea" id="RHEA-COMP:16309"/>
        <dbReference type="ChEBI" id="CHEBI:15378"/>
        <dbReference type="ChEBI" id="CHEBI:17509"/>
        <dbReference type="ChEBI" id="CHEBI:59789"/>
        <dbReference type="ChEBI" id="CHEBI:74890"/>
        <dbReference type="ChEBI" id="CHEBI:146234"/>
    </reaction>
</comment>
<evidence type="ECO:0000313" key="11">
    <source>
        <dbReference type="Proteomes" id="UP000799437"/>
    </source>
</evidence>
<dbReference type="GO" id="GO:0005634">
    <property type="term" value="C:nucleus"/>
    <property type="evidence" value="ECO:0007669"/>
    <property type="project" value="UniProtKB-SubCell"/>
</dbReference>
<dbReference type="InterPro" id="IPR022968">
    <property type="entry name" value="Tsr3-like"/>
</dbReference>
<feature type="compositionally biased region" description="Acidic residues" evidence="7">
    <location>
        <begin position="341"/>
        <end position="361"/>
    </location>
</feature>
<dbReference type="AlphaFoldDB" id="A0A6A6W5S2"/>
<feature type="binding site" evidence="6">
    <location>
        <position position="145"/>
    </location>
    <ligand>
        <name>S-adenosyl-L-methionine</name>
        <dbReference type="ChEBI" id="CHEBI:59789"/>
    </ligand>
</feature>
<dbReference type="Proteomes" id="UP000799437">
    <property type="component" value="Unassembled WGS sequence"/>
</dbReference>
<name>A0A6A6W5S2_9PEZI</name>
<dbReference type="EC" id="2.5.1.157" evidence="6"/>
<keyword evidence="1 6" id="KW-0963">Cytoplasm</keyword>
<dbReference type="GO" id="GO:1904047">
    <property type="term" value="F:S-adenosyl-L-methionine binding"/>
    <property type="evidence" value="ECO:0007669"/>
    <property type="project" value="UniProtKB-UniRule"/>
</dbReference>
<comment type="similarity">
    <text evidence="6">Belongs to the TDD superfamily. TSR3 family.</text>
</comment>
<dbReference type="PANTHER" id="PTHR20426:SF0">
    <property type="entry name" value="18S RRNA AMINOCARBOXYPROPYLTRANSFERASE"/>
    <property type="match status" value="1"/>
</dbReference>
<dbReference type="Pfam" id="PF04034">
    <property type="entry name" value="Ribo_biogen_C"/>
    <property type="match status" value="1"/>
</dbReference>
<dbReference type="InterPro" id="IPR007177">
    <property type="entry name" value="Tsr3_C"/>
</dbReference>
<sequence length="406" mass="45451">MVRHKKDNFNPRSGRRYNNAPRSRIPPRDNGNDDEGQSSRPPYKAACWDLGHCDQKRCSGKRLMRLGLMRELHVGQKHAGVVISPKGKTVVSRADKDLLEQYGAAVVEASWNRIEEVPFGRIGGKCERLLPYLIAANPTNYGRPWRLNCVEALAACFYICGHADWAEHVLSTFSYGEAFLDINSQLLKRYAACENEDEIKKTEEVWLEKIEREYSESRADKAANAGGDEWSGGNMNRRAPLESDDDVDDDDDVDGEEVGNKKSKNNDNDAEESDGEEDDQTDPYGLPPSDSEDEEEMAELRRRVLAAKPFTNPGADSGHRPERILQPIHTTTKNYEAGTGNEDEDEDEDAGSGGDDDDEFDNIMKATPVTDRAGITAKQRLKAQNQSKTATFMRTMVDTPGFRTRT</sequence>
<dbReference type="GO" id="GO:0005737">
    <property type="term" value="C:cytoplasm"/>
    <property type="evidence" value="ECO:0007669"/>
    <property type="project" value="UniProtKB-SubCell"/>
</dbReference>
<feature type="binding site" evidence="6">
    <location>
        <position position="107"/>
    </location>
    <ligand>
        <name>S-adenosyl-L-methionine</name>
        <dbReference type="ChEBI" id="CHEBI:59789"/>
    </ligand>
</feature>
<feature type="binding site" evidence="6">
    <location>
        <position position="59"/>
    </location>
    <ligand>
        <name>S-adenosyl-L-methionine</name>
        <dbReference type="ChEBI" id="CHEBI:59789"/>
    </ligand>
</feature>
<dbReference type="OrthoDB" id="10262062at2759"/>
<proteinExistence type="inferred from homology"/>
<dbReference type="GO" id="GO:0106388">
    <property type="term" value="F:rRNA small subunit aminocarboxypropyltransferase activity"/>
    <property type="evidence" value="ECO:0007669"/>
    <property type="project" value="UniProtKB-EC"/>
</dbReference>
<reference evidence="10" key="1">
    <citation type="journal article" date="2020" name="Stud. Mycol.">
        <title>101 Dothideomycetes genomes: a test case for predicting lifestyles and emergence of pathogens.</title>
        <authorList>
            <person name="Haridas S."/>
            <person name="Albert R."/>
            <person name="Binder M."/>
            <person name="Bloem J."/>
            <person name="Labutti K."/>
            <person name="Salamov A."/>
            <person name="Andreopoulos B."/>
            <person name="Baker S."/>
            <person name="Barry K."/>
            <person name="Bills G."/>
            <person name="Bluhm B."/>
            <person name="Cannon C."/>
            <person name="Castanera R."/>
            <person name="Culley D."/>
            <person name="Daum C."/>
            <person name="Ezra D."/>
            <person name="Gonzalez J."/>
            <person name="Henrissat B."/>
            <person name="Kuo A."/>
            <person name="Liang C."/>
            <person name="Lipzen A."/>
            <person name="Lutzoni F."/>
            <person name="Magnuson J."/>
            <person name="Mondo S."/>
            <person name="Nolan M."/>
            <person name="Ohm R."/>
            <person name="Pangilinan J."/>
            <person name="Park H.-J."/>
            <person name="Ramirez L."/>
            <person name="Alfaro M."/>
            <person name="Sun H."/>
            <person name="Tritt A."/>
            <person name="Yoshinaga Y."/>
            <person name="Zwiers L.-H."/>
            <person name="Turgeon B."/>
            <person name="Goodwin S."/>
            <person name="Spatafora J."/>
            <person name="Crous P."/>
            <person name="Grigoriev I."/>
        </authorList>
    </citation>
    <scope>NUCLEOTIDE SEQUENCE</scope>
    <source>
        <strain evidence="10">CBS 121739</strain>
    </source>
</reference>
<comment type="catalytic activity">
    <reaction evidence="6">
        <text>an N(1)-methylpseudouridine in rRNA + S-adenosyl-L-methionine = N(1)-methyl-N(3)-[(3S)-3-amino-3-carboxypropyl]pseudouridine in rRNA + S-methyl-5'-thioadenosine + H(+)</text>
        <dbReference type="Rhea" id="RHEA:63296"/>
        <dbReference type="Rhea" id="RHEA-COMP:11634"/>
        <dbReference type="Rhea" id="RHEA-COMP:16310"/>
        <dbReference type="ChEBI" id="CHEBI:15378"/>
        <dbReference type="ChEBI" id="CHEBI:17509"/>
        <dbReference type="ChEBI" id="CHEBI:59789"/>
        <dbReference type="ChEBI" id="CHEBI:74890"/>
        <dbReference type="ChEBI" id="CHEBI:146234"/>
        <dbReference type="EC" id="2.5.1.157"/>
    </reaction>
</comment>
<evidence type="ECO:0000256" key="1">
    <source>
        <dbReference type="ARBA" id="ARBA00022490"/>
    </source>
</evidence>
<organism evidence="10 11">
    <name type="scientific">Pseudovirgaria hyperparasitica</name>
    <dbReference type="NCBI Taxonomy" id="470096"/>
    <lineage>
        <taxon>Eukaryota</taxon>
        <taxon>Fungi</taxon>
        <taxon>Dikarya</taxon>
        <taxon>Ascomycota</taxon>
        <taxon>Pezizomycotina</taxon>
        <taxon>Dothideomycetes</taxon>
        <taxon>Dothideomycetes incertae sedis</taxon>
        <taxon>Acrospermales</taxon>
        <taxon>Acrospermaceae</taxon>
        <taxon>Pseudovirgaria</taxon>
    </lineage>
</organism>
<keyword evidence="4 6" id="KW-0808">Transferase</keyword>
<dbReference type="GO" id="GO:0030490">
    <property type="term" value="P:maturation of SSU-rRNA"/>
    <property type="evidence" value="ECO:0007669"/>
    <property type="project" value="TreeGrafter"/>
</dbReference>
<feature type="region of interest" description="Disordered" evidence="7">
    <location>
        <begin position="217"/>
        <end position="389"/>
    </location>
</feature>
<evidence type="ECO:0000256" key="7">
    <source>
        <dbReference type="SAM" id="MobiDB-lite"/>
    </source>
</evidence>
<evidence type="ECO:0000256" key="2">
    <source>
        <dbReference type="ARBA" id="ARBA00022517"/>
    </source>
</evidence>
<comment type="subcellular location">
    <subcellularLocation>
        <location evidence="6">Cytoplasm</location>
    </subcellularLocation>
    <subcellularLocation>
        <location evidence="6">Nucleus</location>
    </subcellularLocation>
</comment>
<protein>
    <recommendedName>
        <fullName evidence="6">18S rRNA aminocarboxypropyltransferase</fullName>
        <ecNumber evidence="6">2.5.1.157</ecNumber>
    </recommendedName>
</protein>
<keyword evidence="5 6" id="KW-0949">S-adenosyl-L-methionine</keyword>
<dbReference type="Pfam" id="PF04068">
    <property type="entry name" value="Fer4_RLI"/>
    <property type="match status" value="1"/>
</dbReference>
<gene>
    <name evidence="6" type="primary">TSR3</name>
    <name evidence="10" type="ORF">EJ05DRAFT_486322</name>
</gene>
<evidence type="ECO:0000256" key="6">
    <source>
        <dbReference type="HAMAP-Rule" id="MF_03146"/>
    </source>
</evidence>
<feature type="compositionally biased region" description="Acidic residues" evidence="7">
    <location>
        <begin position="242"/>
        <end position="257"/>
    </location>
</feature>
<comment type="function">
    <text evidence="6">Aminocarboxypropyltransferase that catalyzes the aminocarboxypropyl transfer on pseudouridine at position 1191 (Psi1191) in 18S rRNA. It constitutes the last step in biosynthesis of the hypermodified N1-methyl-N3-(3-amino-3-carboxypropyl) pseudouridine (m1acp3-Psi) conserved in eukaryotic 18S rRNA.</text>
</comment>
<evidence type="ECO:0000259" key="9">
    <source>
        <dbReference type="Pfam" id="PF04068"/>
    </source>
</evidence>
<feature type="compositionally biased region" description="Basic and acidic residues" evidence="7">
    <location>
        <begin position="258"/>
        <end position="267"/>
    </location>
</feature>
<keyword evidence="6" id="KW-0539">Nucleus</keyword>
<keyword evidence="2 6" id="KW-0690">Ribosome biogenesis</keyword>
<evidence type="ECO:0000259" key="8">
    <source>
        <dbReference type="Pfam" id="PF04034"/>
    </source>
</evidence>
<dbReference type="NCBIfam" id="NF002621">
    <property type="entry name" value="PRK02287.1"/>
    <property type="match status" value="1"/>
</dbReference>
<feature type="compositionally biased region" description="Acidic residues" evidence="7">
    <location>
        <begin position="268"/>
        <end position="281"/>
    </location>
</feature>
<evidence type="ECO:0000256" key="3">
    <source>
        <dbReference type="ARBA" id="ARBA00022552"/>
    </source>
</evidence>
<evidence type="ECO:0000256" key="5">
    <source>
        <dbReference type="ARBA" id="ARBA00022691"/>
    </source>
</evidence>
<dbReference type="HAMAP" id="MF_01116">
    <property type="entry name" value="TSR3"/>
    <property type="match status" value="1"/>
</dbReference>
<keyword evidence="3 6" id="KW-0698">rRNA processing</keyword>
<feature type="region of interest" description="Disordered" evidence="7">
    <location>
        <begin position="1"/>
        <end position="40"/>
    </location>
</feature>
<keyword evidence="11" id="KW-1185">Reference proteome</keyword>
<dbReference type="InterPro" id="IPR007209">
    <property type="entry name" value="RNaseL-inhib-like_metal-bd_dom"/>
</dbReference>
<evidence type="ECO:0000313" key="10">
    <source>
        <dbReference type="EMBL" id="KAF2758278.1"/>
    </source>
</evidence>